<protein>
    <recommendedName>
        <fullName evidence="3">Large polyvalent protein-associated domain-containing protein</fullName>
    </recommendedName>
</protein>
<keyword evidence="5" id="KW-1185">Reference proteome</keyword>
<dbReference type="RefSeq" id="WP_179236210.1">
    <property type="nucleotide sequence ID" value="NZ_JACBNQ010000001.1"/>
</dbReference>
<dbReference type="Pfam" id="PF18798">
    <property type="entry name" value="LPD3"/>
    <property type="match status" value="1"/>
</dbReference>
<gene>
    <name evidence="4" type="ORF">HZF24_00020</name>
</gene>
<feature type="region of interest" description="Disordered" evidence="2">
    <location>
        <begin position="823"/>
        <end position="842"/>
    </location>
</feature>
<evidence type="ECO:0000313" key="4">
    <source>
        <dbReference type="EMBL" id="NYB72519.1"/>
    </source>
</evidence>
<accession>A0A974GUS4</accession>
<dbReference type="Proteomes" id="UP000611629">
    <property type="component" value="Unassembled WGS sequence"/>
</dbReference>
<name>A0A974GUS4_SEDHY</name>
<proteinExistence type="predicted"/>
<reference evidence="4" key="1">
    <citation type="submission" date="2020-07" db="EMBL/GenBank/DDBJ databases">
        <title>Genomic analysis of a strain of Sedimentibacter Hydroxybenzoicus DSM7310.</title>
        <authorList>
            <person name="Ma S."/>
        </authorList>
    </citation>
    <scope>NUCLEOTIDE SEQUENCE</scope>
    <source>
        <strain evidence="4">DSM 7310</strain>
    </source>
</reference>
<feature type="compositionally biased region" description="Basic and acidic residues" evidence="2">
    <location>
        <begin position="832"/>
        <end position="842"/>
    </location>
</feature>
<organism evidence="4 5">
    <name type="scientific">Sedimentibacter hydroxybenzoicus DSM 7310</name>
    <dbReference type="NCBI Taxonomy" id="1123245"/>
    <lineage>
        <taxon>Bacteria</taxon>
        <taxon>Bacillati</taxon>
        <taxon>Bacillota</taxon>
        <taxon>Tissierellia</taxon>
        <taxon>Sedimentibacter</taxon>
    </lineage>
</organism>
<feature type="coiled-coil region" evidence="1">
    <location>
        <begin position="1230"/>
        <end position="1266"/>
    </location>
</feature>
<evidence type="ECO:0000256" key="1">
    <source>
        <dbReference type="SAM" id="Coils"/>
    </source>
</evidence>
<sequence length="2204" mass="249646">MAVRKTLEEIEKEREGMRLTTVSPNSVRRKTLEEIERERGFEPIPEPPGMQPLTNIKNNFTHGKLQEDENKAWNEYRSKQTPESLLKAQQASKQRENFASNNMVGYGNVITKDFAQYVPQLINQTGAGLKGAAPGALVGANTFGYTAAIMGQMGPQIAIPEEIITVPTAAAMGAYQGGKVGYVKGVAEYSYNAMAGAAYKNLLDLGVPNDIALKASGDEAFISSLIEASGAAVDVATLGASKLFSKVLSNPAKDNAQKAAQSYVKSALKAYGANLVSETLEEAAQEKVSIETEKKAMSQAGLTRTATSQEDWDRIKEAGKGGFNIALVSGGINAGGNIAVNKLNDRQSKLIDREYNRIMDELPEDSPIRERIYTIKENGAAITDDVKTWAIRSAGEEFNFESEVDNIMRQNRQTVQAEQNENNILEQSVENGQTFVKTQNVASETKRQISNVFGIENVQNPTEVKSKVNNYYQDLISTSEVSKPILNKNTNLPIEVSRATINQTFGADERFRKAADNEIKIAAMENIVPLIENGEMQIIDSEGKPSSKVPYANIAGAVEVNGIPYTVNLEVRRTDNGNKMFVHSIKTEDVANKKSGMINNGHERNIDPVAYRIMDRIGQATGIKIAVVPNIASPDGTNQDFANGQYDAKTNTLEISTLSSNPVMVVAKHEITHMLQQKSPKLYKEYKDYIINSMKEAGTYDGVYDEYELRHRTAGLDLSESQIQDEIVADATETFLTDRSAIEKLVNKNRTLGQKILDAIREFIGKVDEAVRGVTSGWMGVEQLRTAERMWVEALNSVAEKQKEALGERLQLPVSEKAHTGIDPVYNNGISKDNENENKNPTKENADIRYSLKENVSAEQIAETAEKHYGVKGYADWDKIGSYITVNGNTLKSNIDINKMFNIPDDMPYNSGEIEFLNMGNIKLTRNGINVAVKPRNNQINELTQHLKQIKGNGKIVVDYISPLGYTIGGTVYNKGTDHARIINEINSYFETGVIPELKESDKVYYQLKDDKDINRLIEINKRLKEQFKLTKGVKLDKKTVKKLSRGILKDYNSNYSHAEMENRLYNLYDKIANDTIDFEEMQAEMQSIARDILDSTSVLNDTMHKEYAELRKTLRNTAITLPDKYHGDFKQYGSFDAFRKKNFGRMNLTADGMVVDVLYQELSEMYPELFLKDIANPSDQLMLISDVLDGLMPVYENPFDRDMNTAVEYLAAELFGGMTDVAEAKPTFADKKKTEKKAATDKLKLENKERISRILEQQAEKREKAVNSVKKRYEGEAYKTWWRNKLKENDIRSHYQQMIKELRAEKNQKIDETASRYRERVGRIYEDRKMRETKANIARKVKRLDTLLRKPTEKKHVPKVLEKSIAELLLQIDFSTDIDKFNKRVYGSMEKGPMEKEKWDRAERSVEIERDKALRLLELRAEYENITKTSAENGIETAADPYIMEALKELNGKPVTDMNLNELEMLRNVVAYFEKLVRDYNKVFVNGKQQNISDISNKILKELRTDKTANESANFLVQAGKDMFNWDMMTPLMFARRMGKTFESVYKDMSRANDRKLKYTQITYEYMADLLKDVSNKGVKQTVKDLTAGKGMAESFGGEIAKWSGDNAKVTKFQLESKEAISLTPAQVMSLYLLNKREQAQGHIYGFGIKAAPIVAKYVEKGENGKHTFKKHITKQFEPVKVTPADVQKMTATLTKEQKKVADGISKFLNTYSKQWVNEATLQNYGYELAKEENYFPIRSNDDFLKTELDFNALEKSLKSMGMLKQTVKGANNSIIIDDIFDTFTDHADKSATYGSLLTAIENMKKIVNFRTSDVSVKLAMEKKFGRVAFAYLRQFLNDMQGGLTIESNNAITSFLTRKAKMAMIGMNARVIIQQPTAYIRAAAVMDLEYLIKGAAMKSDMEEMLKHSSVAWWKSQGFFDINTGRAMKDVLLGKRSILDKQYAGMQKADDLTWAKIWNAVKLEIKDTMPDLKVGSEEYFEAVAERFSDVIEETQVVDTVLHRSGMMRRKDWSYKMVTNFMSEPTKNYNLLLDAFYSLKDEDTSAGRKKFARVMSAYVATTLVNTFVQSMMDLWRQKDDDDETLWQLWRSNLIGEPLGMLPIVSDIYSMFQGFTVKRFEYEGLYRIVRSTQRFYENIVSIAEGKKLKYSWKFLVRDLIEATGYLTGLSAKNVNRELEAILRRCMEWSGDDKGLIDDVYSFMFEK</sequence>
<comment type="caution">
    <text evidence="4">The sequence shown here is derived from an EMBL/GenBank/DDBJ whole genome shotgun (WGS) entry which is preliminary data.</text>
</comment>
<evidence type="ECO:0000256" key="2">
    <source>
        <dbReference type="SAM" id="MobiDB-lite"/>
    </source>
</evidence>
<dbReference type="EMBL" id="JACBNQ010000001">
    <property type="protein sequence ID" value="NYB72519.1"/>
    <property type="molecule type" value="Genomic_DNA"/>
</dbReference>
<keyword evidence="1" id="KW-0175">Coiled coil</keyword>
<feature type="coiled-coil region" evidence="1">
    <location>
        <begin position="1293"/>
        <end position="1351"/>
    </location>
</feature>
<evidence type="ECO:0000313" key="5">
    <source>
        <dbReference type="Proteomes" id="UP000611629"/>
    </source>
</evidence>
<evidence type="ECO:0000259" key="3">
    <source>
        <dbReference type="Pfam" id="PF18798"/>
    </source>
</evidence>
<feature type="domain" description="Large polyvalent protein-associated" evidence="3">
    <location>
        <begin position="464"/>
        <end position="580"/>
    </location>
</feature>
<dbReference type="InterPro" id="IPR040824">
    <property type="entry name" value="LPD3"/>
</dbReference>